<dbReference type="EMBL" id="CAJVPZ010019465">
    <property type="protein sequence ID" value="CAG8694324.1"/>
    <property type="molecule type" value="Genomic_DNA"/>
</dbReference>
<keyword evidence="3" id="KW-1185">Reference proteome</keyword>
<proteinExistence type="predicted"/>
<protein>
    <submittedName>
        <fullName evidence="2">1768_t:CDS:1</fullName>
    </submittedName>
</protein>
<feature type="compositionally biased region" description="Basic and acidic residues" evidence="1">
    <location>
        <begin position="89"/>
        <end position="118"/>
    </location>
</feature>
<gene>
    <name evidence="2" type="ORF">RFULGI_LOCUS10142</name>
</gene>
<dbReference type="Proteomes" id="UP000789396">
    <property type="component" value="Unassembled WGS sequence"/>
</dbReference>
<comment type="caution">
    <text evidence="2">The sequence shown here is derived from an EMBL/GenBank/DDBJ whole genome shotgun (WGS) entry which is preliminary data.</text>
</comment>
<sequence>DKSKTAIIQSEQEVLLADIECSAMRNHTNAAVVIQQQIAEKFIGVTQKISQNNVVEKDQESESELENFDITCDSDVQDNVNKEVQNNVNKEKKKEEVQDNANKKEKKDEIIKQHFNERELEEIDNEPVPKAPDLSQDQDDRLNASYDSSKYHDLDYIQIENGGLKQPNLESWYNCHIWNAIVDHGFGDIKELSVVRKNLKRITPQRRQMGRRGDWILRISGNGDRDEYGMGEVGKEWEDEFGSKFLREKSLKQPKALKDMLVKLMRKVNWDKELCPRLQTIGIIHSGI</sequence>
<name>A0A9N9EWP0_9GLOM</name>
<organism evidence="2 3">
    <name type="scientific">Racocetra fulgida</name>
    <dbReference type="NCBI Taxonomy" id="60492"/>
    <lineage>
        <taxon>Eukaryota</taxon>
        <taxon>Fungi</taxon>
        <taxon>Fungi incertae sedis</taxon>
        <taxon>Mucoromycota</taxon>
        <taxon>Glomeromycotina</taxon>
        <taxon>Glomeromycetes</taxon>
        <taxon>Diversisporales</taxon>
        <taxon>Gigasporaceae</taxon>
        <taxon>Racocetra</taxon>
    </lineage>
</organism>
<accession>A0A9N9EWP0</accession>
<evidence type="ECO:0000313" key="2">
    <source>
        <dbReference type="EMBL" id="CAG8694324.1"/>
    </source>
</evidence>
<dbReference type="OrthoDB" id="2427805at2759"/>
<evidence type="ECO:0000313" key="3">
    <source>
        <dbReference type="Proteomes" id="UP000789396"/>
    </source>
</evidence>
<reference evidence="2" key="1">
    <citation type="submission" date="2021-06" db="EMBL/GenBank/DDBJ databases">
        <authorList>
            <person name="Kallberg Y."/>
            <person name="Tangrot J."/>
            <person name="Rosling A."/>
        </authorList>
    </citation>
    <scope>NUCLEOTIDE SEQUENCE</scope>
    <source>
        <strain evidence="2">IN212</strain>
    </source>
</reference>
<dbReference type="AlphaFoldDB" id="A0A9N9EWP0"/>
<feature type="region of interest" description="Disordered" evidence="1">
    <location>
        <begin position="88"/>
        <end position="144"/>
    </location>
</feature>
<feature type="non-terminal residue" evidence="2">
    <location>
        <position position="288"/>
    </location>
</feature>
<evidence type="ECO:0000256" key="1">
    <source>
        <dbReference type="SAM" id="MobiDB-lite"/>
    </source>
</evidence>